<gene>
    <name evidence="2" type="ORF">M3P05_10100</name>
</gene>
<keyword evidence="1" id="KW-0812">Transmembrane</keyword>
<sequence>MIFVGAFVLGTVTMLLLVANAVCFYRKNYHKLSQAIDGEVFDAGFLFAASRFMLWGHYCLFPNRAKRSNVQDIFASLPTLARYQLIFHWFGILFVSAIMFIGGAYSL</sequence>
<keyword evidence="1" id="KW-0472">Membrane</keyword>
<dbReference type="Proteomes" id="UP001203338">
    <property type="component" value="Unassembled WGS sequence"/>
</dbReference>
<name>A0ABT0PFW5_9GAMM</name>
<keyword evidence="1" id="KW-1133">Transmembrane helix</keyword>
<evidence type="ECO:0000256" key="1">
    <source>
        <dbReference type="SAM" id="Phobius"/>
    </source>
</evidence>
<dbReference type="EMBL" id="JAMFLX010000011">
    <property type="protein sequence ID" value="MCL6270273.1"/>
    <property type="molecule type" value="Genomic_DNA"/>
</dbReference>
<proteinExistence type="predicted"/>
<evidence type="ECO:0000313" key="3">
    <source>
        <dbReference type="Proteomes" id="UP001203338"/>
    </source>
</evidence>
<feature type="transmembrane region" description="Helical" evidence="1">
    <location>
        <begin position="86"/>
        <end position="105"/>
    </location>
</feature>
<protein>
    <submittedName>
        <fullName evidence="2">Uncharacterized protein</fullName>
    </submittedName>
</protein>
<evidence type="ECO:0000313" key="2">
    <source>
        <dbReference type="EMBL" id="MCL6270273.1"/>
    </source>
</evidence>
<organism evidence="2 3">
    <name type="scientific">Parendozoicomonas callyspongiae</name>
    <dbReference type="NCBI Taxonomy" id="2942213"/>
    <lineage>
        <taxon>Bacteria</taxon>
        <taxon>Pseudomonadati</taxon>
        <taxon>Pseudomonadota</taxon>
        <taxon>Gammaproteobacteria</taxon>
        <taxon>Oceanospirillales</taxon>
        <taxon>Endozoicomonadaceae</taxon>
        <taxon>Parendozoicomonas</taxon>
    </lineage>
</organism>
<comment type="caution">
    <text evidence="2">The sequence shown here is derived from an EMBL/GenBank/DDBJ whole genome shotgun (WGS) entry which is preliminary data.</text>
</comment>
<dbReference type="RefSeq" id="WP_249699450.1">
    <property type="nucleotide sequence ID" value="NZ_JAMFLX010000011.1"/>
</dbReference>
<reference evidence="2 3" key="1">
    <citation type="submission" date="2022-05" db="EMBL/GenBank/DDBJ databases">
        <authorList>
            <person name="Park J.-S."/>
        </authorList>
    </citation>
    <scope>NUCLEOTIDE SEQUENCE [LARGE SCALE GENOMIC DNA]</scope>
    <source>
        <strain evidence="2 3">2012CJ34-2</strain>
    </source>
</reference>
<accession>A0ABT0PFW5</accession>
<feature type="transmembrane region" description="Helical" evidence="1">
    <location>
        <begin position="45"/>
        <end position="65"/>
    </location>
</feature>
<keyword evidence="3" id="KW-1185">Reference proteome</keyword>